<evidence type="ECO:0000313" key="6">
    <source>
        <dbReference type="EMBL" id="RAL64590.1"/>
    </source>
</evidence>
<dbReference type="Proteomes" id="UP000249056">
    <property type="component" value="Unassembled WGS sequence"/>
</dbReference>
<name>A0A395IWB4_9HELO</name>
<dbReference type="InterPro" id="IPR001155">
    <property type="entry name" value="OxRdtase_FMN_N"/>
</dbReference>
<evidence type="ECO:0000256" key="2">
    <source>
        <dbReference type="ARBA" id="ARBA00022630"/>
    </source>
</evidence>
<proteinExistence type="inferred from homology"/>
<evidence type="ECO:0000256" key="1">
    <source>
        <dbReference type="ARBA" id="ARBA00005979"/>
    </source>
</evidence>
<dbReference type="AlphaFoldDB" id="A0A395IWB4"/>
<organism evidence="6 7">
    <name type="scientific">Monilinia fructigena</name>
    <dbReference type="NCBI Taxonomy" id="38457"/>
    <lineage>
        <taxon>Eukaryota</taxon>
        <taxon>Fungi</taxon>
        <taxon>Dikarya</taxon>
        <taxon>Ascomycota</taxon>
        <taxon>Pezizomycotina</taxon>
        <taxon>Leotiomycetes</taxon>
        <taxon>Helotiales</taxon>
        <taxon>Sclerotiniaceae</taxon>
        <taxon>Monilinia</taxon>
    </lineage>
</organism>
<dbReference type="Gene3D" id="3.20.20.70">
    <property type="entry name" value="Aldolase class I"/>
    <property type="match status" value="1"/>
</dbReference>
<dbReference type="GO" id="GO:0016491">
    <property type="term" value="F:oxidoreductase activity"/>
    <property type="evidence" value="ECO:0007669"/>
    <property type="project" value="UniProtKB-KW"/>
</dbReference>
<comment type="caution">
    <text evidence="6">The sequence shown here is derived from an EMBL/GenBank/DDBJ whole genome shotgun (WGS) entry which is preliminary data.</text>
</comment>
<accession>A0A395IWB4</accession>
<keyword evidence="3" id="KW-0288">FMN</keyword>
<evidence type="ECO:0000256" key="4">
    <source>
        <dbReference type="ARBA" id="ARBA00023002"/>
    </source>
</evidence>
<dbReference type="PANTHER" id="PTHR43656:SF2">
    <property type="entry name" value="BINDING OXIDOREDUCTASE, PUTATIVE (AFU_ORTHOLOGUE AFUA_2G08260)-RELATED"/>
    <property type="match status" value="1"/>
</dbReference>
<keyword evidence="2" id="KW-0285">Flavoprotein</keyword>
<dbReference type="PANTHER" id="PTHR43656">
    <property type="entry name" value="BINDING OXIDOREDUCTASE, PUTATIVE (AFU_ORTHOLOGUE AFUA_2G08260)-RELATED"/>
    <property type="match status" value="1"/>
</dbReference>
<dbReference type="EMBL" id="QKRW01000013">
    <property type="protein sequence ID" value="RAL64590.1"/>
    <property type="molecule type" value="Genomic_DNA"/>
</dbReference>
<dbReference type="InterPro" id="IPR051799">
    <property type="entry name" value="NADH_flavin_oxidoreductase"/>
</dbReference>
<sequence length="417" mass="45282">MILSRDITLPCGLSLPNRLCKGAMAEAMSTTHVPDEKFLKAYGNWADGGWGMILTGNVQVSSKYLAGPNDIASTPQPTESTKAIWKSWAATCQRSGTPTVVQICHAGRQSPLMAGDRGFFEKLIAPSAVPLKLGNSFIERAAAAFVFGTPRELTRDEISGPGGIIDEFVACAKQSFEAGFKGVQLHGAHGYLLAQFLSPESNLRTDEFGGTAKKRAEIVVRTIHAIRQQTSKEFCIGIKMNSVDASSNESLTDTMEQIQYIVEAGIDFIEISGGNYENPRMLAECTISEKPTSSSSSRESFFLEFAKSVRQRFPTVILMVTGGFRTRIGMEEALQSGGCDLIGIARPAAVIPKLPMEIILNNDIPDEEAKITLMPLPLPFLVRHSPIKQVGAGFQSMYYASQIQRLAKGLLPIGNRT</sequence>
<protein>
    <recommendedName>
        <fullName evidence="5">NADH:flavin oxidoreductase/NADH oxidase N-terminal domain-containing protein</fullName>
    </recommendedName>
</protein>
<dbReference type="OrthoDB" id="1663137at2759"/>
<gene>
    <name evidence="6" type="ORF">DID88_001625</name>
</gene>
<reference evidence="6 7" key="1">
    <citation type="submission" date="2018-06" db="EMBL/GenBank/DDBJ databases">
        <title>Genome Sequence of the Brown Rot Fungal Pathogen Monilinia fructigena.</title>
        <authorList>
            <person name="Landi L."/>
            <person name="De Miccolis Angelini R.M."/>
            <person name="Pollastro S."/>
            <person name="Abate D."/>
            <person name="Faretra F."/>
            <person name="Romanazzi G."/>
        </authorList>
    </citation>
    <scope>NUCLEOTIDE SEQUENCE [LARGE SCALE GENOMIC DNA]</scope>
    <source>
        <strain evidence="6 7">Mfrg269</strain>
    </source>
</reference>
<feature type="domain" description="NADH:flavin oxidoreductase/NADH oxidase N-terminal" evidence="5">
    <location>
        <begin position="14"/>
        <end position="358"/>
    </location>
</feature>
<comment type="similarity">
    <text evidence="1">Belongs to the NADH:flavin oxidoreductase/NADH oxidase family.</text>
</comment>
<keyword evidence="4" id="KW-0560">Oxidoreductase</keyword>
<evidence type="ECO:0000259" key="5">
    <source>
        <dbReference type="Pfam" id="PF00724"/>
    </source>
</evidence>
<dbReference type="Pfam" id="PF00724">
    <property type="entry name" value="Oxidored_FMN"/>
    <property type="match status" value="1"/>
</dbReference>
<keyword evidence="7" id="KW-1185">Reference proteome</keyword>
<dbReference type="SUPFAM" id="SSF51395">
    <property type="entry name" value="FMN-linked oxidoreductases"/>
    <property type="match status" value="1"/>
</dbReference>
<evidence type="ECO:0000256" key="3">
    <source>
        <dbReference type="ARBA" id="ARBA00022643"/>
    </source>
</evidence>
<evidence type="ECO:0000313" key="7">
    <source>
        <dbReference type="Proteomes" id="UP000249056"/>
    </source>
</evidence>
<dbReference type="InterPro" id="IPR013785">
    <property type="entry name" value="Aldolase_TIM"/>
</dbReference>
<dbReference type="GO" id="GO:0010181">
    <property type="term" value="F:FMN binding"/>
    <property type="evidence" value="ECO:0007669"/>
    <property type="project" value="InterPro"/>
</dbReference>